<evidence type="ECO:0000256" key="1">
    <source>
        <dbReference type="SAM" id="MobiDB-lite"/>
    </source>
</evidence>
<name>A0ABZ2TIC0_9RHOB</name>
<dbReference type="PANTHER" id="PTHR20974">
    <property type="entry name" value="UPF0585 PROTEIN CG18661"/>
    <property type="match status" value="1"/>
</dbReference>
<feature type="region of interest" description="Disordered" evidence="1">
    <location>
        <begin position="1"/>
        <end position="21"/>
    </location>
</feature>
<evidence type="ECO:0000313" key="2">
    <source>
        <dbReference type="EMBL" id="WYK19044.1"/>
    </source>
</evidence>
<proteinExistence type="predicted"/>
<dbReference type="EMBL" id="CP146606">
    <property type="protein sequence ID" value="WYK19044.1"/>
    <property type="molecule type" value="Genomic_DNA"/>
</dbReference>
<dbReference type="InterPro" id="IPR010342">
    <property type="entry name" value="DUF938"/>
</dbReference>
<reference evidence="2 3" key="1">
    <citation type="submission" date="2024-02" db="EMBL/GenBank/DDBJ databases">
        <title>Roseovarius strain W115 nov., isolated from a marine algae.</title>
        <authorList>
            <person name="Lee M.W."/>
            <person name="Lee J.K."/>
            <person name="Kim J.M."/>
            <person name="Choi D.G."/>
            <person name="Baek J.H."/>
            <person name="Bayburt H."/>
            <person name="Jung J.J."/>
            <person name="Han D.M."/>
            <person name="Jeon C.O."/>
        </authorList>
    </citation>
    <scope>NUCLEOTIDE SEQUENCE [LARGE SCALE GENOMIC DNA]</scope>
    <source>
        <strain evidence="2 3">W115</strain>
    </source>
</reference>
<dbReference type="PANTHER" id="PTHR20974:SF0">
    <property type="entry name" value="UPF0585 PROTEIN CG18661"/>
    <property type="match status" value="1"/>
</dbReference>
<keyword evidence="3" id="KW-1185">Reference proteome</keyword>
<dbReference type="Proteomes" id="UP001281305">
    <property type="component" value="Chromosome"/>
</dbReference>
<protein>
    <submittedName>
        <fullName evidence="2">DUF938 domain-containing protein</fullName>
    </submittedName>
</protein>
<dbReference type="Pfam" id="PF06080">
    <property type="entry name" value="DUF938"/>
    <property type="match status" value="1"/>
</dbReference>
<gene>
    <name evidence="2" type="ORF">RZS32_003940</name>
</gene>
<dbReference type="SUPFAM" id="SSF53335">
    <property type="entry name" value="S-adenosyl-L-methionine-dependent methyltransferases"/>
    <property type="match status" value="1"/>
</dbReference>
<dbReference type="Gene3D" id="3.40.50.150">
    <property type="entry name" value="Vaccinia Virus protein VP39"/>
    <property type="match status" value="1"/>
</dbReference>
<dbReference type="InterPro" id="IPR029063">
    <property type="entry name" value="SAM-dependent_MTases_sf"/>
</dbReference>
<organism evidence="2 3">
    <name type="scientific">Roseovarius rhodophyticola</name>
    <dbReference type="NCBI Taxonomy" id="3080827"/>
    <lineage>
        <taxon>Bacteria</taxon>
        <taxon>Pseudomonadati</taxon>
        <taxon>Pseudomonadota</taxon>
        <taxon>Alphaproteobacteria</taxon>
        <taxon>Rhodobacterales</taxon>
        <taxon>Roseobacteraceae</taxon>
        <taxon>Roseovarius</taxon>
    </lineage>
</organism>
<evidence type="ECO:0000313" key="3">
    <source>
        <dbReference type="Proteomes" id="UP001281305"/>
    </source>
</evidence>
<sequence>MPQSPPPPRISVAHADEDGRMHAPAAERNADAIAGLLQNHAPQDGHALEIASGTGQHVAQFARVTPGLIWHPTDVAKDRLASINIWARETHLGNIEPSVHLDATRHGWHTDHRQTALILLVNLLHLISTPKACILISEAARALVPGGRFIFYGPFLRDGSATSEGDRRFHASLQAQDPEIGYKNDTDVVAWIESAGLQVHTIEDMPANNLAFVTERPKEQR</sequence>
<accession>A0ABZ2TIC0</accession>
<dbReference type="RefSeq" id="WP_317055729.1">
    <property type="nucleotide sequence ID" value="NZ_CP146606.1"/>
</dbReference>